<comment type="function">
    <text evidence="13">The 2-oxoglutarate dehydrogenase complex catalyzes the overall conversion of 2-oxoglutarate to succinyl-CoA and CO(2). It contains multiple copies of three enzymatic components: 2-oxoglutarate dehydrogenase (E1), dihydrolipoamide succinyltransferase (E2) and lipoamide dehydrogenase (E3).</text>
</comment>
<dbReference type="InterPro" id="IPR006255">
    <property type="entry name" value="SucB"/>
</dbReference>
<keyword evidence="11" id="KW-0496">Mitochondrion</keyword>
<comment type="catalytic activity">
    <reaction evidence="14">
        <text>N(6)-[(R)-dihydrolipoyl]-L-lysyl-[protein] + succinyl-CoA = N(6)-[(R)-S(8)-succinyldihydrolipoyl]-L-lysyl-[protein] + CoA</text>
        <dbReference type="Rhea" id="RHEA:15213"/>
        <dbReference type="Rhea" id="RHEA-COMP:10475"/>
        <dbReference type="Rhea" id="RHEA-COMP:20092"/>
        <dbReference type="ChEBI" id="CHEBI:57287"/>
        <dbReference type="ChEBI" id="CHEBI:57292"/>
        <dbReference type="ChEBI" id="CHEBI:83100"/>
        <dbReference type="ChEBI" id="CHEBI:83120"/>
        <dbReference type="EC" id="2.3.1.61"/>
    </reaction>
</comment>
<dbReference type="InterPro" id="IPR023213">
    <property type="entry name" value="CAT-like_dom_sf"/>
</dbReference>
<protein>
    <recommendedName>
        <fullName evidence="6">dihydrolipoyllysine-residue succinyltransferase</fullName>
        <ecNumber evidence="6">2.3.1.61</ecNumber>
    </recommendedName>
</protein>
<evidence type="ECO:0000256" key="7">
    <source>
        <dbReference type="ARBA" id="ARBA00022532"/>
    </source>
</evidence>
<dbReference type="GO" id="GO:0033512">
    <property type="term" value="P:L-lysine catabolic process to acetyl-CoA via saccharopine"/>
    <property type="evidence" value="ECO:0007669"/>
    <property type="project" value="UniProtKB-UniPathway"/>
</dbReference>
<evidence type="ECO:0000256" key="10">
    <source>
        <dbReference type="ARBA" id="ARBA00022946"/>
    </source>
</evidence>
<dbReference type="PANTHER" id="PTHR43416:SF41">
    <property type="entry name" value="DIHYDROLIPOYLLYSINE-RESIDUE SUCCINYLTRANSFERASE COMPONENT OF 2-OXOGLUTARATE DEHYDROGENASE COMPLEX 2, MITOCHONDRIAL"/>
    <property type="match status" value="1"/>
</dbReference>
<organism evidence="16 17">
    <name type="scientific">Arachis duranensis</name>
    <name type="common">Wild peanut</name>
    <dbReference type="NCBI Taxonomy" id="130453"/>
    <lineage>
        <taxon>Eukaryota</taxon>
        <taxon>Viridiplantae</taxon>
        <taxon>Streptophyta</taxon>
        <taxon>Embryophyta</taxon>
        <taxon>Tracheophyta</taxon>
        <taxon>Spermatophyta</taxon>
        <taxon>Magnoliopsida</taxon>
        <taxon>eudicotyledons</taxon>
        <taxon>Gunneridae</taxon>
        <taxon>Pentapetalae</taxon>
        <taxon>rosids</taxon>
        <taxon>fabids</taxon>
        <taxon>Fabales</taxon>
        <taxon>Fabaceae</taxon>
        <taxon>Papilionoideae</taxon>
        <taxon>50 kb inversion clade</taxon>
        <taxon>dalbergioids sensu lato</taxon>
        <taxon>Dalbergieae</taxon>
        <taxon>Pterocarpus clade</taxon>
        <taxon>Arachis</taxon>
    </lineage>
</organism>
<dbReference type="InterPro" id="IPR050537">
    <property type="entry name" value="2-oxoacid_dehydrogenase"/>
</dbReference>
<dbReference type="SUPFAM" id="SSF52777">
    <property type="entry name" value="CoA-dependent acyltransferases"/>
    <property type="match status" value="1"/>
</dbReference>
<dbReference type="KEGG" id="adu:107488160"/>
<keyword evidence="9" id="KW-0450">Lipoyl</keyword>
<comment type="pathway">
    <text evidence="3">Amino-acid degradation; L-lysine degradation via saccharopine pathway; glutaryl-CoA from L-lysine: step 6/6.</text>
</comment>
<reference evidence="16" key="1">
    <citation type="journal article" date="2016" name="Nat. Genet.">
        <title>The genome sequences of Arachis duranensis and Arachis ipaensis, the diploid ancestors of cultivated peanut.</title>
        <authorList>
            <person name="Bertioli D.J."/>
            <person name="Cannon S.B."/>
            <person name="Froenicke L."/>
            <person name="Huang G."/>
            <person name="Farmer A.D."/>
            <person name="Cannon E.K."/>
            <person name="Liu X."/>
            <person name="Gao D."/>
            <person name="Clevenger J."/>
            <person name="Dash S."/>
            <person name="Ren L."/>
            <person name="Moretzsohn M.C."/>
            <person name="Shirasawa K."/>
            <person name="Huang W."/>
            <person name="Vidigal B."/>
            <person name="Abernathy B."/>
            <person name="Chu Y."/>
            <person name="Niederhuth C.E."/>
            <person name="Umale P."/>
            <person name="Araujo A.C."/>
            <person name="Kozik A."/>
            <person name="Kim K.D."/>
            <person name="Burow M.D."/>
            <person name="Varshney R.K."/>
            <person name="Wang X."/>
            <person name="Zhang X."/>
            <person name="Barkley N."/>
            <person name="Guimaraes P.M."/>
            <person name="Isobe S."/>
            <person name="Guo B."/>
            <person name="Liao B."/>
            <person name="Stalker H.T."/>
            <person name="Schmitz R.J."/>
            <person name="Scheffler B.E."/>
            <person name="Leal-Bertioli S.C."/>
            <person name="Xun X."/>
            <person name="Jackson S.A."/>
            <person name="Michelmore R."/>
            <person name="Ozias-Akins P."/>
        </authorList>
    </citation>
    <scope>NUCLEOTIDE SEQUENCE [LARGE SCALE GENOMIC DNA]</scope>
    <source>
        <strain evidence="16">cv. V14167</strain>
    </source>
</reference>
<evidence type="ECO:0000256" key="2">
    <source>
        <dbReference type="ARBA" id="ARBA00004173"/>
    </source>
</evidence>
<feature type="domain" description="2-oxoacid dehydrogenase acyltransferase catalytic" evidence="15">
    <location>
        <begin position="1"/>
        <end position="223"/>
    </location>
</feature>
<sequence length="225" mass="25145">MTRLRKRVMTRLKDSQNTYAMLTTFNELDMTNLMKLRSDYKEVFVEKHGVKLGLMSCFIKAAISALQHQPIVNAVIDGDDIVYRDYIDISVAVATAKGLVVPVIRNAEKMELAEIENQISCFGKKANNGTLSIDEMVGGTLTISNGGVYGSLLSTPIINPPQSAILGMHSIMSRPMMVGGNIVPRPMMYIALTYDHRIIDGREAVYFLRHIKDIVEDPRRLLLDL</sequence>
<dbReference type="FunFam" id="3.30.559.10:FF:000006">
    <property type="entry name" value="Dihydrolipoyllysine-residue succinyltransferase component of 2-oxoglutarate dehydrogenase complex, mitochondrial"/>
    <property type="match status" value="1"/>
</dbReference>
<dbReference type="Proteomes" id="UP000515211">
    <property type="component" value="Chromosome 1"/>
</dbReference>
<comment type="subcellular location">
    <subcellularLocation>
        <location evidence="2">Mitochondrion</location>
    </subcellularLocation>
</comment>
<evidence type="ECO:0000313" key="17">
    <source>
        <dbReference type="RefSeq" id="XP_015964375.3"/>
    </source>
</evidence>
<evidence type="ECO:0000256" key="6">
    <source>
        <dbReference type="ARBA" id="ARBA00012945"/>
    </source>
</evidence>
<dbReference type="EC" id="2.3.1.61" evidence="6"/>
<dbReference type="GO" id="GO:0045252">
    <property type="term" value="C:oxoglutarate dehydrogenase complex"/>
    <property type="evidence" value="ECO:0007669"/>
    <property type="project" value="InterPro"/>
</dbReference>
<dbReference type="UniPathway" id="UPA00868">
    <property type="reaction ID" value="UER00840"/>
</dbReference>
<evidence type="ECO:0000313" key="18">
    <source>
        <dbReference type="RefSeq" id="XP_052110162.1"/>
    </source>
</evidence>
<evidence type="ECO:0000256" key="8">
    <source>
        <dbReference type="ARBA" id="ARBA00022679"/>
    </source>
</evidence>
<dbReference type="GO" id="GO:0006099">
    <property type="term" value="P:tricarboxylic acid cycle"/>
    <property type="evidence" value="ECO:0007669"/>
    <property type="project" value="UniProtKB-KW"/>
</dbReference>
<comment type="cofactor">
    <cofactor evidence="1">
        <name>(R)-lipoate</name>
        <dbReference type="ChEBI" id="CHEBI:83088"/>
    </cofactor>
</comment>
<evidence type="ECO:0000256" key="4">
    <source>
        <dbReference type="ARBA" id="ARBA00007317"/>
    </source>
</evidence>
<dbReference type="RefSeq" id="XP_052110162.1">
    <property type="nucleotide sequence ID" value="XM_052254202.1"/>
</dbReference>
<accession>A0A6P4DBL8</accession>
<dbReference type="InterPro" id="IPR001078">
    <property type="entry name" value="2-oxoacid_DH_actylTfrase"/>
</dbReference>
<dbReference type="PANTHER" id="PTHR43416">
    <property type="entry name" value="DIHYDROLIPOYLLYSINE-RESIDUE SUCCINYLTRANSFERASE COMPONENT OF 2-OXOGLUTARATE DEHYDROGENASE COMPLEX, MITOCHONDRIAL-RELATED"/>
    <property type="match status" value="1"/>
</dbReference>
<keyword evidence="12" id="KW-0012">Acyltransferase</keyword>
<dbReference type="GO" id="GO:0004149">
    <property type="term" value="F:dihydrolipoyllysine-residue succinyltransferase activity"/>
    <property type="evidence" value="ECO:0007669"/>
    <property type="project" value="UniProtKB-EC"/>
</dbReference>
<dbReference type="GeneID" id="107488160"/>
<gene>
    <name evidence="17 18" type="primary">LOC107488160</name>
</gene>
<comment type="subunit">
    <text evidence="5">Forms a 24-polypeptide structural core with octahedral symmetry.</text>
</comment>
<evidence type="ECO:0000256" key="12">
    <source>
        <dbReference type="ARBA" id="ARBA00023315"/>
    </source>
</evidence>
<dbReference type="Pfam" id="PF00198">
    <property type="entry name" value="2-oxoacid_dh"/>
    <property type="match status" value="1"/>
</dbReference>
<dbReference type="NCBIfam" id="TIGR01347">
    <property type="entry name" value="sucB"/>
    <property type="match status" value="1"/>
</dbReference>
<evidence type="ECO:0000256" key="11">
    <source>
        <dbReference type="ARBA" id="ARBA00023128"/>
    </source>
</evidence>
<comment type="similarity">
    <text evidence="4">Belongs to the 2-oxoacid dehydrogenase family.</text>
</comment>
<evidence type="ECO:0000313" key="16">
    <source>
        <dbReference type="Proteomes" id="UP000515211"/>
    </source>
</evidence>
<name>A0A6P4DBL8_ARADU</name>
<evidence type="ECO:0000256" key="5">
    <source>
        <dbReference type="ARBA" id="ARBA00011484"/>
    </source>
</evidence>
<dbReference type="AlphaFoldDB" id="A0A6P4DBL8"/>
<evidence type="ECO:0000256" key="13">
    <source>
        <dbReference type="ARBA" id="ARBA00037426"/>
    </source>
</evidence>
<reference evidence="17 18" key="2">
    <citation type="submission" date="2025-04" db="UniProtKB">
        <authorList>
            <consortium name="RefSeq"/>
        </authorList>
    </citation>
    <scope>IDENTIFICATION</scope>
    <source>
        <tissue evidence="17 18">Whole plant</tissue>
    </source>
</reference>
<evidence type="ECO:0000256" key="14">
    <source>
        <dbReference type="ARBA" id="ARBA00052761"/>
    </source>
</evidence>
<dbReference type="Gene3D" id="3.30.559.10">
    <property type="entry name" value="Chloramphenicol acetyltransferase-like domain"/>
    <property type="match status" value="1"/>
</dbReference>
<keyword evidence="8" id="KW-0808">Transferase</keyword>
<keyword evidence="7" id="KW-0816">Tricarboxylic acid cycle</keyword>
<evidence type="ECO:0000256" key="3">
    <source>
        <dbReference type="ARBA" id="ARBA00005145"/>
    </source>
</evidence>
<evidence type="ECO:0000256" key="1">
    <source>
        <dbReference type="ARBA" id="ARBA00001938"/>
    </source>
</evidence>
<evidence type="ECO:0000259" key="15">
    <source>
        <dbReference type="Pfam" id="PF00198"/>
    </source>
</evidence>
<keyword evidence="10" id="KW-0809">Transit peptide</keyword>
<dbReference type="GO" id="GO:0005739">
    <property type="term" value="C:mitochondrion"/>
    <property type="evidence" value="ECO:0007669"/>
    <property type="project" value="UniProtKB-SubCell"/>
</dbReference>
<proteinExistence type="inferred from homology"/>
<keyword evidence="16" id="KW-1185">Reference proteome</keyword>
<evidence type="ECO:0000256" key="9">
    <source>
        <dbReference type="ARBA" id="ARBA00022823"/>
    </source>
</evidence>
<dbReference type="RefSeq" id="XP_015964375.3">
    <property type="nucleotide sequence ID" value="XM_016108889.3"/>
</dbReference>